<dbReference type="AlphaFoldDB" id="A0A6A5SKX4"/>
<name>A0A6A5SKX4_9PLEO</name>
<accession>A0A6A5SKX4</accession>
<gene>
    <name evidence="1" type="ORF">EJ02DRAFT_348045</name>
</gene>
<protein>
    <submittedName>
        <fullName evidence="1">Uncharacterized protein</fullName>
    </submittedName>
</protein>
<proteinExistence type="predicted"/>
<dbReference type="OrthoDB" id="3785918at2759"/>
<dbReference type="Proteomes" id="UP000800038">
    <property type="component" value="Unassembled WGS sequence"/>
</dbReference>
<evidence type="ECO:0000313" key="1">
    <source>
        <dbReference type="EMBL" id="KAF1941295.1"/>
    </source>
</evidence>
<organism evidence="1 2">
    <name type="scientific">Clathrospora elynae</name>
    <dbReference type="NCBI Taxonomy" id="706981"/>
    <lineage>
        <taxon>Eukaryota</taxon>
        <taxon>Fungi</taxon>
        <taxon>Dikarya</taxon>
        <taxon>Ascomycota</taxon>
        <taxon>Pezizomycotina</taxon>
        <taxon>Dothideomycetes</taxon>
        <taxon>Pleosporomycetidae</taxon>
        <taxon>Pleosporales</taxon>
        <taxon>Diademaceae</taxon>
        <taxon>Clathrospora</taxon>
    </lineage>
</organism>
<reference evidence="1" key="1">
    <citation type="journal article" date="2020" name="Stud. Mycol.">
        <title>101 Dothideomycetes genomes: a test case for predicting lifestyles and emergence of pathogens.</title>
        <authorList>
            <person name="Haridas S."/>
            <person name="Albert R."/>
            <person name="Binder M."/>
            <person name="Bloem J."/>
            <person name="Labutti K."/>
            <person name="Salamov A."/>
            <person name="Andreopoulos B."/>
            <person name="Baker S."/>
            <person name="Barry K."/>
            <person name="Bills G."/>
            <person name="Bluhm B."/>
            <person name="Cannon C."/>
            <person name="Castanera R."/>
            <person name="Culley D."/>
            <person name="Daum C."/>
            <person name="Ezra D."/>
            <person name="Gonzalez J."/>
            <person name="Henrissat B."/>
            <person name="Kuo A."/>
            <person name="Liang C."/>
            <person name="Lipzen A."/>
            <person name="Lutzoni F."/>
            <person name="Magnuson J."/>
            <person name="Mondo S."/>
            <person name="Nolan M."/>
            <person name="Ohm R."/>
            <person name="Pangilinan J."/>
            <person name="Park H.-J."/>
            <person name="Ramirez L."/>
            <person name="Alfaro M."/>
            <person name="Sun H."/>
            <person name="Tritt A."/>
            <person name="Yoshinaga Y."/>
            <person name="Zwiers L.-H."/>
            <person name="Turgeon B."/>
            <person name="Goodwin S."/>
            <person name="Spatafora J."/>
            <person name="Crous P."/>
            <person name="Grigoriev I."/>
        </authorList>
    </citation>
    <scope>NUCLEOTIDE SEQUENCE</scope>
    <source>
        <strain evidence="1">CBS 161.51</strain>
    </source>
</reference>
<dbReference type="EMBL" id="ML976049">
    <property type="protein sequence ID" value="KAF1941295.1"/>
    <property type="molecule type" value="Genomic_DNA"/>
</dbReference>
<evidence type="ECO:0000313" key="2">
    <source>
        <dbReference type="Proteomes" id="UP000800038"/>
    </source>
</evidence>
<sequence>MSATTPSSLTLPKNSEVLKNAFRMSNIERFLHLQRHAKLLVGTYGQYTTYSKTTVFARAHNPRKEYQEPTITELALSLAAAQDSLNSAQPDGPARDDLLLFQCLWEITIIVLEDILARGSLEQESFGWGIFGLSAGYIDPPANDLTIHNLFTNHKDRLHAALSSLPSLDPGRRRSEYVVSEKTQIGALVRARREIHTCGHILLHTFRQAQWRRVRWWHAIATAERWIGAFGLMPEEVPEEMPEEVHKKLYERKKTAPELSTFSFP</sequence>
<keyword evidence="2" id="KW-1185">Reference proteome</keyword>